<feature type="region of interest" description="Disordered" evidence="2">
    <location>
        <begin position="273"/>
        <end position="383"/>
    </location>
</feature>
<name>A0AA96WEY3_9CYAN</name>
<feature type="compositionally biased region" description="Basic and acidic residues" evidence="2">
    <location>
        <begin position="317"/>
        <end position="327"/>
    </location>
</feature>
<keyword evidence="1" id="KW-0175">Coiled coil</keyword>
<dbReference type="PANTHER" id="PTHR36740:SF1">
    <property type="entry name" value="PRC-BARREL DOMAIN-CONTAINING PROTEIN"/>
    <property type="match status" value="1"/>
</dbReference>
<feature type="domain" description="PRC-barrel" evidence="3">
    <location>
        <begin position="86"/>
        <end position="157"/>
    </location>
</feature>
<feature type="compositionally biased region" description="Polar residues" evidence="2">
    <location>
        <begin position="350"/>
        <end position="360"/>
    </location>
</feature>
<dbReference type="InterPro" id="IPR027275">
    <property type="entry name" value="PRC-brl_dom"/>
</dbReference>
<evidence type="ECO:0000256" key="2">
    <source>
        <dbReference type="SAM" id="MobiDB-lite"/>
    </source>
</evidence>
<evidence type="ECO:0000256" key="1">
    <source>
        <dbReference type="SAM" id="Coils"/>
    </source>
</evidence>
<evidence type="ECO:0000313" key="4">
    <source>
        <dbReference type="EMBL" id="WNZ23938.1"/>
    </source>
</evidence>
<feature type="compositionally biased region" description="Acidic residues" evidence="2">
    <location>
        <begin position="374"/>
        <end position="383"/>
    </location>
</feature>
<feature type="coiled-coil region" evidence="1">
    <location>
        <begin position="182"/>
        <end position="260"/>
    </location>
</feature>
<organism evidence="4">
    <name type="scientific">Leptolyngbya sp. NK1-12</name>
    <dbReference type="NCBI Taxonomy" id="2547451"/>
    <lineage>
        <taxon>Bacteria</taxon>
        <taxon>Bacillati</taxon>
        <taxon>Cyanobacteriota</taxon>
        <taxon>Cyanophyceae</taxon>
        <taxon>Leptolyngbyales</taxon>
        <taxon>Leptolyngbyaceae</taxon>
        <taxon>Leptolyngbya group</taxon>
        <taxon>Leptolyngbya</taxon>
    </lineage>
</organism>
<proteinExistence type="predicted"/>
<gene>
    <name evidence="4" type="ORF">HJG54_14460</name>
</gene>
<dbReference type="PANTHER" id="PTHR36740">
    <property type="entry name" value="PRC DOMAIN-CONTAINING PROTEIN"/>
    <property type="match status" value="1"/>
</dbReference>
<reference evidence="4" key="1">
    <citation type="submission" date="2020-05" db="EMBL/GenBank/DDBJ databases">
        <authorList>
            <person name="Zhu T."/>
            <person name="Keshari N."/>
            <person name="Lu X."/>
        </authorList>
    </citation>
    <scope>NUCLEOTIDE SEQUENCE</scope>
    <source>
        <strain evidence="4">NK1-12</strain>
    </source>
</reference>
<evidence type="ECO:0000259" key="3">
    <source>
        <dbReference type="Pfam" id="PF05239"/>
    </source>
</evidence>
<dbReference type="SUPFAM" id="SSF58113">
    <property type="entry name" value="Apolipoprotein A-I"/>
    <property type="match status" value="1"/>
</dbReference>
<dbReference type="RefSeq" id="WP_316429465.1">
    <property type="nucleotide sequence ID" value="NZ_CP053586.1"/>
</dbReference>
<dbReference type="Gene3D" id="1.20.120.20">
    <property type="entry name" value="Apolipoprotein"/>
    <property type="match status" value="1"/>
</dbReference>
<sequence length="383" mass="43345">MAAQSQVIRQSDLLNQLVLNRDTMEELGRVEVLWMYPQVHRVLGFICKTGFLGRQKLAFQLAQIEALGENGLLTHSPPQKTDAEKVSRLESLLDHEVWSDEGSRIGKIIDCLFDLRTGEIPYYLFVSGGWPGMVGGVYQLPPVKILSFGRQRVLVAESSLAGFEIYQPGISQKLTEVSESFKEEVVEELSSFAKKAEETTEQAKEQLQQLTGQAKERMWQLSQRFKQKAQVWNEQVKETAETLLEQAKEHSQSLAEQVKESSHTLTRQVEEQIETLTMPDPSASDQDTDLDEWDDEWFDESDEVDEPIQTNQFNKNNVDKDANKVDEQDIAPLPKYDSNSVTPSRPVFTPPTTSEQNLNSTPVDNPANNPADNSTDDDDDPWI</sequence>
<feature type="compositionally biased region" description="Acidic residues" evidence="2">
    <location>
        <begin position="286"/>
        <end position="306"/>
    </location>
</feature>
<protein>
    <recommendedName>
        <fullName evidence="3">PRC-barrel domain-containing protein</fullName>
    </recommendedName>
</protein>
<dbReference type="AlphaFoldDB" id="A0AA96WEY3"/>
<dbReference type="Pfam" id="PF05239">
    <property type="entry name" value="PRC"/>
    <property type="match status" value="1"/>
</dbReference>
<accession>A0AA96WEY3</accession>
<feature type="compositionally biased region" description="Low complexity" evidence="2">
    <location>
        <begin position="361"/>
        <end position="373"/>
    </location>
</feature>
<dbReference type="SUPFAM" id="SSF50346">
    <property type="entry name" value="PRC-barrel domain"/>
    <property type="match status" value="1"/>
</dbReference>
<dbReference type="InterPro" id="IPR011033">
    <property type="entry name" value="PRC_barrel-like_sf"/>
</dbReference>
<dbReference type="EMBL" id="CP053586">
    <property type="protein sequence ID" value="WNZ23938.1"/>
    <property type="molecule type" value="Genomic_DNA"/>
</dbReference>